<reference evidence="1 2" key="1">
    <citation type="submission" date="2019-08" db="EMBL/GenBank/DDBJ databases">
        <authorList>
            <person name="Peeters C."/>
        </authorList>
    </citation>
    <scope>NUCLEOTIDE SEQUENCE [LARGE SCALE GENOMIC DNA]</scope>
    <source>
        <strain evidence="1 2">LMG 31116</strain>
    </source>
</reference>
<sequence>MVLKELGGWETVEMVQKYAHLAPSHLAAHAGTVKFWSSTGEQKEKMPLARAA</sequence>
<keyword evidence="2" id="KW-1185">Reference proteome</keyword>
<name>A0A5E4Y3M8_9BURK</name>
<evidence type="ECO:0000313" key="2">
    <source>
        <dbReference type="Proteomes" id="UP000368474"/>
    </source>
</evidence>
<dbReference type="AlphaFoldDB" id="A0A5E4Y3M8"/>
<accession>A0A5E4Y3M8</accession>
<evidence type="ECO:0000313" key="1">
    <source>
        <dbReference type="EMBL" id="VVE42925.1"/>
    </source>
</evidence>
<proteinExistence type="predicted"/>
<dbReference type="Proteomes" id="UP000368474">
    <property type="component" value="Unassembled WGS sequence"/>
</dbReference>
<gene>
    <name evidence="1" type="ORF">PMO31116_04210</name>
</gene>
<organism evidence="1 2">
    <name type="scientific">Pandoraea morbifera</name>
    <dbReference type="NCBI Taxonomy" id="2508300"/>
    <lineage>
        <taxon>Bacteria</taxon>
        <taxon>Pseudomonadati</taxon>
        <taxon>Pseudomonadota</taxon>
        <taxon>Betaproteobacteria</taxon>
        <taxon>Burkholderiales</taxon>
        <taxon>Burkholderiaceae</taxon>
        <taxon>Pandoraea</taxon>
    </lineage>
</organism>
<protein>
    <submittedName>
        <fullName evidence="1">Integrase</fullName>
    </submittedName>
</protein>
<dbReference type="EMBL" id="CABPSD010000016">
    <property type="protein sequence ID" value="VVE42925.1"/>
    <property type="molecule type" value="Genomic_DNA"/>
</dbReference>